<dbReference type="FunCoup" id="Q2LQ31">
    <property type="interactions" value="201"/>
</dbReference>
<dbReference type="eggNOG" id="COG0609">
    <property type="taxonomic scope" value="Bacteria"/>
</dbReference>
<sequence length="350" mass="36576">MDVFMVESAVTLAKVIKVSLLLFLVLLATAAASLFCGPADTGLLQGFREILGERPEAAFALKPEDVTILFSLRLPRILFAGLVGASLSTAGVIFQALLRNPLADPYILGISGGSALGAIIGISAGMAVLPLGVPLPAFLGAAVTVILVLAAGGSVKGFSSGTMLLAGVIVNAFFSALIMLVLSLSSHADLQKVIFWLMGNLSLAEPGEILLTGLVLLAGFSIAWLHARSINLISLGEETAIHLGVAVERTRMILLLSGSLLTAVAVSFSGTVGFVGLIIPHMMRMLLGADHRLLLPASLLFGASFLIVADTLARTAIPDMELPVGVVTALCGSPYFLYLLRKGRFRPWSF</sequence>
<dbReference type="GO" id="GO:0005886">
    <property type="term" value="C:plasma membrane"/>
    <property type="evidence" value="ECO:0007669"/>
    <property type="project" value="UniProtKB-SubCell"/>
</dbReference>
<dbReference type="FunFam" id="1.10.3470.10:FF:000001">
    <property type="entry name" value="Vitamin B12 ABC transporter permease BtuC"/>
    <property type="match status" value="1"/>
</dbReference>
<feature type="transmembrane region" description="Helical" evidence="8">
    <location>
        <begin position="320"/>
        <end position="340"/>
    </location>
</feature>
<feature type="transmembrane region" description="Helical" evidence="8">
    <location>
        <begin position="77"/>
        <end position="98"/>
    </location>
</feature>
<reference evidence="9 10" key="1">
    <citation type="journal article" date="2007" name="Proc. Natl. Acad. Sci. U.S.A.">
        <title>The genome of Syntrophus aciditrophicus: life at the thermodynamic limit of microbial growth.</title>
        <authorList>
            <person name="McInerney M.J."/>
            <person name="Rohlin L."/>
            <person name="Mouttaki H."/>
            <person name="Kim U."/>
            <person name="Krupp R.S."/>
            <person name="Rios-Hernandez L."/>
            <person name="Sieber J."/>
            <person name="Struchtemeyer C.G."/>
            <person name="Bhattacharyya A."/>
            <person name="Campbell J.W."/>
            <person name="Gunsalus R.P."/>
        </authorList>
    </citation>
    <scope>NUCLEOTIDE SEQUENCE [LARGE SCALE GENOMIC DNA]</scope>
    <source>
        <strain evidence="9 10">SB</strain>
    </source>
</reference>
<dbReference type="InParanoid" id="Q2LQ31"/>
<dbReference type="STRING" id="56780.SYN_01427"/>
<dbReference type="Pfam" id="PF01032">
    <property type="entry name" value="FecCD"/>
    <property type="match status" value="1"/>
</dbReference>
<gene>
    <name evidence="9" type="ORF">SYN_01427</name>
</gene>
<accession>Q2LQ31</accession>
<organism evidence="9 10">
    <name type="scientific">Syntrophus aciditrophicus (strain SB)</name>
    <dbReference type="NCBI Taxonomy" id="56780"/>
    <lineage>
        <taxon>Bacteria</taxon>
        <taxon>Pseudomonadati</taxon>
        <taxon>Thermodesulfobacteriota</taxon>
        <taxon>Syntrophia</taxon>
        <taxon>Syntrophales</taxon>
        <taxon>Syntrophaceae</taxon>
        <taxon>Syntrophus</taxon>
    </lineage>
</organism>
<dbReference type="InterPro" id="IPR000522">
    <property type="entry name" value="ABC_transptr_permease_BtuC"/>
</dbReference>
<evidence type="ECO:0000313" key="10">
    <source>
        <dbReference type="Proteomes" id="UP000001933"/>
    </source>
</evidence>
<protein>
    <submittedName>
        <fullName evidence="9">ABC-type Fe3+-siderophore transport system, permease component</fullName>
    </submittedName>
</protein>
<dbReference type="InterPro" id="IPR037294">
    <property type="entry name" value="ABC_BtuC-like"/>
</dbReference>
<keyword evidence="5 8" id="KW-0812">Transmembrane</keyword>
<name>Q2LQ31_SYNAS</name>
<keyword evidence="7 8" id="KW-0472">Membrane</keyword>
<evidence type="ECO:0000256" key="6">
    <source>
        <dbReference type="ARBA" id="ARBA00022989"/>
    </source>
</evidence>
<proteinExistence type="inferred from homology"/>
<evidence type="ECO:0000256" key="8">
    <source>
        <dbReference type="SAM" id="Phobius"/>
    </source>
</evidence>
<dbReference type="SUPFAM" id="SSF81345">
    <property type="entry name" value="ABC transporter involved in vitamin B12 uptake, BtuC"/>
    <property type="match status" value="1"/>
</dbReference>
<dbReference type="PANTHER" id="PTHR30472">
    <property type="entry name" value="FERRIC ENTEROBACTIN TRANSPORT SYSTEM PERMEASE PROTEIN"/>
    <property type="match status" value="1"/>
</dbReference>
<dbReference type="HOGENOM" id="CLU_013016_0_3_7"/>
<dbReference type="EMBL" id="CP000252">
    <property type="protein sequence ID" value="ABC76109.1"/>
    <property type="molecule type" value="Genomic_DNA"/>
</dbReference>
<dbReference type="GO" id="GO:0033214">
    <property type="term" value="P:siderophore-iron import into cell"/>
    <property type="evidence" value="ECO:0007669"/>
    <property type="project" value="TreeGrafter"/>
</dbReference>
<keyword evidence="3" id="KW-0813">Transport</keyword>
<comment type="subcellular location">
    <subcellularLocation>
        <location evidence="1">Cell membrane</location>
        <topology evidence="1">Multi-pass membrane protein</topology>
    </subcellularLocation>
</comment>
<comment type="similarity">
    <text evidence="2">Belongs to the binding-protein-dependent transport system permease family. FecCD subfamily.</text>
</comment>
<dbReference type="GO" id="GO:0022857">
    <property type="term" value="F:transmembrane transporter activity"/>
    <property type="evidence" value="ECO:0007669"/>
    <property type="project" value="InterPro"/>
</dbReference>
<dbReference type="Proteomes" id="UP000001933">
    <property type="component" value="Chromosome"/>
</dbReference>
<dbReference type="Gene3D" id="1.10.3470.10">
    <property type="entry name" value="ABC transporter involved in vitamin B12 uptake, BtuC"/>
    <property type="match status" value="1"/>
</dbReference>
<evidence type="ECO:0000313" key="9">
    <source>
        <dbReference type="EMBL" id="ABC76109.1"/>
    </source>
</evidence>
<evidence type="ECO:0000256" key="4">
    <source>
        <dbReference type="ARBA" id="ARBA00022475"/>
    </source>
</evidence>
<feature type="transmembrane region" description="Helical" evidence="8">
    <location>
        <begin position="105"/>
        <end position="129"/>
    </location>
</feature>
<evidence type="ECO:0000256" key="5">
    <source>
        <dbReference type="ARBA" id="ARBA00022692"/>
    </source>
</evidence>
<evidence type="ECO:0000256" key="1">
    <source>
        <dbReference type="ARBA" id="ARBA00004651"/>
    </source>
</evidence>
<feature type="transmembrane region" description="Helical" evidence="8">
    <location>
        <begin position="206"/>
        <end position="225"/>
    </location>
</feature>
<dbReference type="PANTHER" id="PTHR30472:SF25">
    <property type="entry name" value="ABC TRANSPORTER PERMEASE PROTEIN MJ0876-RELATED"/>
    <property type="match status" value="1"/>
</dbReference>
<feature type="transmembrane region" description="Helical" evidence="8">
    <location>
        <begin position="135"/>
        <end position="152"/>
    </location>
</feature>
<evidence type="ECO:0000256" key="7">
    <source>
        <dbReference type="ARBA" id="ARBA00023136"/>
    </source>
</evidence>
<feature type="transmembrane region" description="Helical" evidence="8">
    <location>
        <begin position="253"/>
        <end position="281"/>
    </location>
</feature>
<dbReference type="AlphaFoldDB" id="Q2LQ31"/>
<feature type="transmembrane region" description="Helical" evidence="8">
    <location>
        <begin position="293"/>
        <end position="313"/>
    </location>
</feature>
<dbReference type="KEGG" id="sat:SYN_01427"/>
<evidence type="ECO:0000256" key="3">
    <source>
        <dbReference type="ARBA" id="ARBA00022448"/>
    </source>
</evidence>
<feature type="transmembrane region" description="Helical" evidence="8">
    <location>
        <begin position="164"/>
        <end position="186"/>
    </location>
</feature>
<keyword evidence="4" id="KW-1003">Cell membrane</keyword>
<keyword evidence="10" id="KW-1185">Reference proteome</keyword>
<dbReference type="CDD" id="cd06550">
    <property type="entry name" value="TM_ABC_iron-siderophores_like"/>
    <property type="match status" value="1"/>
</dbReference>
<keyword evidence="6 8" id="KW-1133">Transmembrane helix</keyword>
<evidence type="ECO:0000256" key="2">
    <source>
        <dbReference type="ARBA" id="ARBA00007935"/>
    </source>
</evidence>